<evidence type="ECO:0000256" key="3">
    <source>
        <dbReference type="ARBA" id="ARBA00023163"/>
    </source>
</evidence>
<evidence type="ECO:0000256" key="1">
    <source>
        <dbReference type="ARBA" id="ARBA00023015"/>
    </source>
</evidence>
<name>A0A1W1BGX0_9ZZZZ</name>
<evidence type="ECO:0000256" key="2">
    <source>
        <dbReference type="ARBA" id="ARBA00023125"/>
    </source>
</evidence>
<dbReference type="Pfam" id="PF12833">
    <property type="entry name" value="HTH_18"/>
    <property type="match status" value="1"/>
</dbReference>
<dbReference type="PANTHER" id="PTHR43280">
    <property type="entry name" value="ARAC-FAMILY TRANSCRIPTIONAL REGULATOR"/>
    <property type="match status" value="1"/>
</dbReference>
<dbReference type="GO" id="GO:0003700">
    <property type="term" value="F:DNA-binding transcription factor activity"/>
    <property type="evidence" value="ECO:0007669"/>
    <property type="project" value="InterPro"/>
</dbReference>
<gene>
    <name evidence="5" type="ORF">MNB_SM-4-1657</name>
</gene>
<accession>A0A1W1BGX0</accession>
<protein>
    <submittedName>
        <fullName evidence="5">Transcriptional regulator, AraC family</fullName>
    </submittedName>
</protein>
<dbReference type="AlphaFoldDB" id="A0A1W1BGX0"/>
<sequence length="287" mass="33516">MTKNFYSLPQAIYELEGVRPILLNANNSILHKKLSQSMLDMEKIIVSHSIVYVISGTVKIVTQDYQETIVSEKEMLFMPKNSYIISDYVQKGSPMEVYLFFFDHTISTRFFSLYPQQHSQVKIEPLKLKTTNNILHYINSLASMQYKYINDQSMLEIKLLEFLALVQEQNSTFIQVLKNSEIQDSSLDIKTYMSKYYDKELSIEEWASLVGKSLSTFNRHFKKHYNISPKQWLLQENMQLAFTMLKNGKNTSECAQEFGYSNVSNFIKAYKSIHDNTPKQHQLQTSD</sequence>
<dbReference type="SUPFAM" id="SSF46689">
    <property type="entry name" value="Homeodomain-like"/>
    <property type="match status" value="2"/>
</dbReference>
<proteinExistence type="predicted"/>
<keyword evidence="1" id="KW-0805">Transcription regulation</keyword>
<dbReference type="Pfam" id="PF22200">
    <property type="entry name" value="ExsA_N"/>
    <property type="match status" value="1"/>
</dbReference>
<dbReference type="SMART" id="SM00342">
    <property type="entry name" value="HTH_ARAC"/>
    <property type="match status" value="1"/>
</dbReference>
<dbReference type="EMBL" id="FPHF01000019">
    <property type="protein sequence ID" value="SFV52800.1"/>
    <property type="molecule type" value="Genomic_DNA"/>
</dbReference>
<dbReference type="GO" id="GO:0043565">
    <property type="term" value="F:sequence-specific DNA binding"/>
    <property type="evidence" value="ECO:0007669"/>
    <property type="project" value="InterPro"/>
</dbReference>
<feature type="domain" description="HTH araC/xylS-type" evidence="4">
    <location>
        <begin position="187"/>
        <end position="284"/>
    </location>
</feature>
<keyword evidence="2" id="KW-0238">DNA-binding</keyword>
<reference evidence="5" key="1">
    <citation type="submission" date="2016-10" db="EMBL/GenBank/DDBJ databases">
        <authorList>
            <person name="de Groot N.N."/>
        </authorList>
    </citation>
    <scope>NUCLEOTIDE SEQUENCE</scope>
</reference>
<dbReference type="Gene3D" id="1.10.10.60">
    <property type="entry name" value="Homeodomain-like"/>
    <property type="match status" value="1"/>
</dbReference>
<evidence type="ECO:0000259" key="4">
    <source>
        <dbReference type="PROSITE" id="PS01124"/>
    </source>
</evidence>
<dbReference type="PROSITE" id="PS01124">
    <property type="entry name" value="HTH_ARAC_FAMILY_2"/>
    <property type="match status" value="1"/>
</dbReference>
<dbReference type="PANTHER" id="PTHR43280:SF2">
    <property type="entry name" value="HTH-TYPE TRANSCRIPTIONAL REGULATOR EXSA"/>
    <property type="match status" value="1"/>
</dbReference>
<organism evidence="5">
    <name type="scientific">hydrothermal vent metagenome</name>
    <dbReference type="NCBI Taxonomy" id="652676"/>
    <lineage>
        <taxon>unclassified sequences</taxon>
        <taxon>metagenomes</taxon>
        <taxon>ecological metagenomes</taxon>
    </lineage>
</organism>
<keyword evidence="3" id="KW-0804">Transcription</keyword>
<dbReference type="InterPro" id="IPR018060">
    <property type="entry name" value="HTH_AraC"/>
</dbReference>
<dbReference type="InterPro" id="IPR054015">
    <property type="entry name" value="ExsA-like_N"/>
</dbReference>
<evidence type="ECO:0000313" key="5">
    <source>
        <dbReference type="EMBL" id="SFV52800.1"/>
    </source>
</evidence>
<dbReference type="InterPro" id="IPR009057">
    <property type="entry name" value="Homeodomain-like_sf"/>
</dbReference>